<dbReference type="GO" id="GO:0005886">
    <property type="term" value="C:plasma membrane"/>
    <property type="evidence" value="ECO:0007669"/>
    <property type="project" value="UniProtKB-SubCell"/>
</dbReference>
<evidence type="ECO:0000256" key="5">
    <source>
        <dbReference type="ARBA" id="ARBA00022692"/>
    </source>
</evidence>
<dbReference type="InterPro" id="IPR038770">
    <property type="entry name" value="Na+/solute_symporter_sf"/>
</dbReference>
<keyword evidence="3" id="KW-0813">Transport</keyword>
<protein>
    <submittedName>
        <fullName evidence="9">Membrane transport protein</fullName>
    </submittedName>
</protein>
<dbReference type="GO" id="GO:0055085">
    <property type="term" value="P:transmembrane transport"/>
    <property type="evidence" value="ECO:0007669"/>
    <property type="project" value="InterPro"/>
</dbReference>
<dbReference type="InterPro" id="IPR004776">
    <property type="entry name" value="Mem_transp_PIN-like"/>
</dbReference>
<feature type="transmembrane region" description="Helical" evidence="8">
    <location>
        <begin position="6"/>
        <end position="23"/>
    </location>
</feature>
<keyword evidence="5 8" id="KW-0812">Transmembrane</keyword>
<keyword evidence="7 8" id="KW-0472">Membrane</keyword>
<feature type="transmembrane region" description="Helical" evidence="8">
    <location>
        <begin position="63"/>
        <end position="85"/>
    </location>
</feature>
<feature type="transmembrane region" description="Helical" evidence="8">
    <location>
        <begin position="246"/>
        <end position="266"/>
    </location>
</feature>
<name>A0A2U3MYC9_9GAMM</name>
<keyword evidence="10" id="KW-1185">Reference proteome</keyword>
<keyword evidence="6 8" id="KW-1133">Transmembrane helix</keyword>
<feature type="transmembrane region" description="Helical" evidence="8">
    <location>
        <begin position="278"/>
        <end position="299"/>
    </location>
</feature>
<evidence type="ECO:0000256" key="1">
    <source>
        <dbReference type="ARBA" id="ARBA00004651"/>
    </source>
</evidence>
<feature type="transmembrane region" description="Helical" evidence="8">
    <location>
        <begin position="35"/>
        <end position="51"/>
    </location>
</feature>
<dbReference type="AlphaFoldDB" id="A0A2U3MYC9"/>
<dbReference type="PANTHER" id="PTHR36838">
    <property type="entry name" value="AUXIN EFFLUX CARRIER FAMILY PROTEIN"/>
    <property type="match status" value="1"/>
</dbReference>
<dbReference type="EMBL" id="OOGT01000060">
    <property type="protein sequence ID" value="SPL70442.1"/>
    <property type="molecule type" value="Genomic_DNA"/>
</dbReference>
<feature type="transmembrane region" description="Helical" evidence="8">
    <location>
        <begin position="119"/>
        <end position="140"/>
    </location>
</feature>
<evidence type="ECO:0000313" key="10">
    <source>
        <dbReference type="Proteomes" id="UP000245974"/>
    </source>
</evidence>
<dbReference type="Pfam" id="PF03547">
    <property type="entry name" value="Mem_trans"/>
    <property type="match status" value="1"/>
</dbReference>
<comment type="subcellular location">
    <subcellularLocation>
        <location evidence="1">Cell membrane</location>
        <topology evidence="1">Multi-pass membrane protein</topology>
    </subcellularLocation>
</comment>
<evidence type="ECO:0000256" key="4">
    <source>
        <dbReference type="ARBA" id="ARBA00022475"/>
    </source>
</evidence>
<dbReference type="PANTHER" id="PTHR36838:SF1">
    <property type="entry name" value="SLR1864 PROTEIN"/>
    <property type="match status" value="1"/>
</dbReference>
<evidence type="ECO:0000256" key="8">
    <source>
        <dbReference type="SAM" id="Phobius"/>
    </source>
</evidence>
<dbReference type="OrthoDB" id="9810457at2"/>
<feature type="transmembrane region" description="Helical" evidence="8">
    <location>
        <begin position="180"/>
        <end position="202"/>
    </location>
</feature>
<reference evidence="10" key="1">
    <citation type="submission" date="2018-03" db="EMBL/GenBank/DDBJ databases">
        <authorList>
            <person name="Blom J."/>
        </authorList>
    </citation>
    <scope>NUCLEOTIDE SEQUENCE [LARGE SCALE GENOMIC DNA]</scope>
    <source>
        <strain evidence="10">KPC-SM-21</strain>
    </source>
</reference>
<evidence type="ECO:0000256" key="6">
    <source>
        <dbReference type="ARBA" id="ARBA00022989"/>
    </source>
</evidence>
<accession>A0A2U3MYC9</accession>
<dbReference type="Proteomes" id="UP000245974">
    <property type="component" value="Unassembled WGS sequence"/>
</dbReference>
<dbReference type="Gene3D" id="1.20.1530.20">
    <property type="match status" value="1"/>
</dbReference>
<evidence type="ECO:0000256" key="2">
    <source>
        <dbReference type="ARBA" id="ARBA00010145"/>
    </source>
</evidence>
<dbReference type="InParanoid" id="A0A2U3MYC9"/>
<comment type="similarity">
    <text evidence="2">Belongs to the auxin efflux carrier (TC 2.A.69) family.</text>
</comment>
<evidence type="ECO:0000256" key="7">
    <source>
        <dbReference type="ARBA" id="ARBA00023136"/>
    </source>
</evidence>
<feature type="transmembrane region" description="Helical" evidence="8">
    <location>
        <begin position="214"/>
        <end position="240"/>
    </location>
</feature>
<keyword evidence="4" id="KW-1003">Cell membrane</keyword>
<feature type="transmembrane region" description="Helical" evidence="8">
    <location>
        <begin position="152"/>
        <end position="174"/>
    </location>
</feature>
<gene>
    <name evidence="9" type="ORF">KPC_1620</name>
</gene>
<evidence type="ECO:0000313" key="9">
    <source>
        <dbReference type="EMBL" id="SPL70442.1"/>
    </source>
</evidence>
<sequence>MIVEVFLRAFLLLSLSGVGWFLGKKLSLSSKDISALLVYVIAPLVIFYAIVQSPADWTFLKYSLAAFSLATLMALVGMLFAKLFFRDSRVNLFGFAAGTGNTGYFALPLVLAIFDQQQIAIAIFIIIGVTLYEFTVGYFITANGALSYKESLLKVVKMPIIYAAALGMLCKYLGIQFGDIFLSFLVNFKGAYSVLGMMTIGITISQFAKLDMDWLFSCLAIAWKHFIYPVVALTLFIFIIPVDQKTLQVIALMAATPMAGNVVIIANNLGLHPEKAVTSVMLSTVFAIITVPISLYFVLNYI</sequence>
<organism evidence="9 10">
    <name type="scientific">Acinetobacter stercoris</name>
    <dbReference type="NCBI Taxonomy" id="2126983"/>
    <lineage>
        <taxon>Bacteria</taxon>
        <taxon>Pseudomonadati</taxon>
        <taxon>Pseudomonadota</taxon>
        <taxon>Gammaproteobacteria</taxon>
        <taxon>Moraxellales</taxon>
        <taxon>Moraxellaceae</taxon>
        <taxon>Acinetobacter</taxon>
    </lineage>
</organism>
<feature type="transmembrane region" description="Helical" evidence="8">
    <location>
        <begin position="92"/>
        <end position="113"/>
    </location>
</feature>
<proteinExistence type="inferred from homology"/>
<dbReference type="RefSeq" id="WP_121973914.1">
    <property type="nucleotide sequence ID" value="NZ_OOGT01000060.1"/>
</dbReference>
<evidence type="ECO:0000256" key="3">
    <source>
        <dbReference type="ARBA" id="ARBA00022448"/>
    </source>
</evidence>